<keyword evidence="3" id="KW-0067">ATP-binding</keyword>
<evidence type="ECO:0000313" key="5">
    <source>
        <dbReference type="EMBL" id="KKN32206.1"/>
    </source>
</evidence>
<dbReference type="PRINTS" id="PR00304">
    <property type="entry name" value="TCOMPLEXTCP1"/>
</dbReference>
<sequence length="529" mass="57232">MSSVPILILKEGTEEIREKEARKQNISAMVAIAETVRSTLGPKSMSKMLVDSMGDVTITNDGAEILKALDIENIAANMMVNVAKSIDDFIGDGTTSAVIFSASLLSNALDLIEQGIHPKPIIHGYKLASDKALEIIKTISETISETPDEILKNAAKTAMNAKDIAPLKDFFADLALKAVKQITDNDGNTFAKVSDVKIVKAPGKSLKDTTLINGVYISKDKVNVMMPEVIENAKIAVIRKKLDVKKTEFDAQIRITSPSEIQKFLDQEEKILIDYLAIFKKMGVNVIVNSSDISDKFGAFLAREGIAAIKSVGESDYKSIIKAVGAKLVDDLTSLSEDDLGFAEKVQFEKLGDDDYTLFTGCKNPKSVSILLKGGLDKVLSTAEVSLHDVLSVVAKIMDTKTVVAGGGAIYIELAKRIREYATNIGGKEQLAVSAFALSLEEIPRTLIQNAGLEEIEKITELRALHKEDSDKWIGIDTITNTIGNNFTKGIIEPAELINHILKSGSELANLILRVDRIISAKGSGPPGM</sequence>
<dbReference type="GO" id="GO:0005524">
    <property type="term" value="F:ATP binding"/>
    <property type="evidence" value="ECO:0007669"/>
    <property type="project" value="UniProtKB-KW"/>
</dbReference>
<reference evidence="5" key="1">
    <citation type="journal article" date="2015" name="Nature">
        <title>Complex archaea that bridge the gap between prokaryotes and eukaryotes.</title>
        <authorList>
            <person name="Spang A."/>
            <person name="Saw J.H."/>
            <person name="Jorgensen S.L."/>
            <person name="Zaremba-Niedzwiedzka K."/>
            <person name="Martijn J."/>
            <person name="Lind A.E."/>
            <person name="van Eijk R."/>
            <person name="Schleper C."/>
            <person name="Guy L."/>
            <person name="Ettema T.J."/>
        </authorList>
    </citation>
    <scope>NUCLEOTIDE SEQUENCE</scope>
</reference>
<keyword evidence="2" id="KW-0547">Nucleotide-binding</keyword>
<organism evidence="5">
    <name type="scientific">marine sediment metagenome</name>
    <dbReference type="NCBI Taxonomy" id="412755"/>
    <lineage>
        <taxon>unclassified sequences</taxon>
        <taxon>metagenomes</taxon>
        <taxon>ecological metagenomes</taxon>
    </lineage>
</organism>
<dbReference type="GO" id="GO:0140662">
    <property type="term" value="F:ATP-dependent protein folding chaperone"/>
    <property type="evidence" value="ECO:0007669"/>
    <property type="project" value="InterPro"/>
</dbReference>
<dbReference type="InterPro" id="IPR002423">
    <property type="entry name" value="Cpn60/GroEL/TCP-1"/>
</dbReference>
<dbReference type="SUPFAM" id="SSF48592">
    <property type="entry name" value="GroEL equatorial domain-like"/>
    <property type="match status" value="1"/>
</dbReference>
<evidence type="ECO:0000256" key="1">
    <source>
        <dbReference type="ARBA" id="ARBA00008020"/>
    </source>
</evidence>
<dbReference type="Gene3D" id="3.50.7.10">
    <property type="entry name" value="GroEL"/>
    <property type="match status" value="1"/>
</dbReference>
<name>A0A0F9S542_9ZZZZ</name>
<proteinExistence type="inferred from homology"/>
<dbReference type="InterPro" id="IPR027413">
    <property type="entry name" value="GROEL-like_equatorial_sf"/>
</dbReference>
<protein>
    <recommendedName>
        <fullName evidence="6">Thermosome subunit</fullName>
    </recommendedName>
</protein>
<evidence type="ECO:0000256" key="3">
    <source>
        <dbReference type="ARBA" id="ARBA00022840"/>
    </source>
</evidence>
<evidence type="ECO:0000256" key="4">
    <source>
        <dbReference type="ARBA" id="ARBA00023186"/>
    </source>
</evidence>
<dbReference type="InterPro" id="IPR054827">
    <property type="entry name" value="thermosome_alpha"/>
</dbReference>
<dbReference type="NCBIfam" id="NF041082">
    <property type="entry name" value="thermosome_alpha"/>
    <property type="match status" value="1"/>
</dbReference>
<keyword evidence="4" id="KW-0143">Chaperone</keyword>
<dbReference type="Pfam" id="PF00118">
    <property type="entry name" value="Cpn60_TCP1"/>
    <property type="match status" value="1"/>
</dbReference>
<dbReference type="NCBIfam" id="NF041083">
    <property type="entry name" value="thermosome_beta"/>
    <property type="match status" value="1"/>
</dbReference>
<dbReference type="EMBL" id="LAZR01002268">
    <property type="protein sequence ID" value="KKN32206.1"/>
    <property type="molecule type" value="Genomic_DNA"/>
</dbReference>
<dbReference type="GO" id="GO:0051082">
    <property type="term" value="F:unfolded protein binding"/>
    <property type="evidence" value="ECO:0007669"/>
    <property type="project" value="InterPro"/>
</dbReference>
<dbReference type="PROSITE" id="PS00750">
    <property type="entry name" value="TCP1_1"/>
    <property type="match status" value="1"/>
</dbReference>
<dbReference type="SUPFAM" id="SSF54849">
    <property type="entry name" value="GroEL-intermediate domain like"/>
    <property type="match status" value="1"/>
</dbReference>
<dbReference type="InterPro" id="IPR017998">
    <property type="entry name" value="Chaperone_TCP-1"/>
</dbReference>
<dbReference type="PANTHER" id="PTHR11353">
    <property type="entry name" value="CHAPERONIN"/>
    <property type="match status" value="1"/>
</dbReference>
<dbReference type="Gene3D" id="3.30.260.10">
    <property type="entry name" value="TCP-1-like chaperonin intermediate domain"/>
    <property type="match status" value="1"/>
</dbReference>
<dbReference type="InterPro" id="IPR027409">
    <property type="entry name" value="GroEL-like_apical_dom_sf"/>
</dbReference>
<dbReference type="Gene3D" id="1.10.560.10">
    <property type="entry name" value="GroEL-like equatorial domain"/>
    <property type="match status" value="1"/>
</dbReference>
<accession>A0A0F9S542</accession>
<dbReference type="GO" id="GO:0016887">
    <property type="term" value="F:ATP hydrolysis activity"/>
    <property type="evidence" value="ECO:0007669"/>
    <property type="project" value="InterPro"/>
</dbReference>
<evidence type="ECO:0000256" key="2">
    <source>
        <dbReference type="ARBA" id="ARBA00022741"/>
    </source>
</evidence>
<dbReference type="SUPFAM" id="SSF52029">
    <property type="entry name" value="GroEL apical domain-like"/>
    <property type="match status" value="1"/>
</dbReference>
<comment type="caution">
    <text evidence="5">The sequence shown here is derived from an EMBL/GenBank/DDBJ whole genome shotgun (WGS) entry which is preliminary data.</text>
</comment>
<dbReference type="InterPro" id="IPR027410">
    <property type="entry name" value="TCP-1-like_intermed_sf"/>
</dbReference>
<dbReference type="InterPro" id="IPR002194">
    <property type="entry name" value="Chaperonin_TCP-1_CS"/>
</dbReference>
<dbReference type="AlphaFoldDB" id="A0A0F9S542"/>
<evidence type="ECO:0008006" key="6">
    <source>
        <dbReference type="Google" id="ProtNLM"/>
    </source>
</evidence>
<gene>
    <name evidence="5" type="ORF">LCGC14_0816190</name>
</gene>
<dbReference type="InterPro" id="IPR053374">
    <property type="entry name" value="TCP-1_chaperonin"/>
</dbReference>
<comment type="similarity">
    <text evidence="1">Belongs to the TCP-1 chaperonin family.</text>
</comment>